<dbReference type="Proteomes" id="UP000031967">
    <property type="component" value="Unassembled WGS sequence"/>
</dbReference>
<protein>
    <submittedName>
        <fullName evidence="1">Uncharacterized protein</fullName>
    </submittedName>
</protein>
<accession>A0ABR5ALM9</accession>
<proteinExistence type="predicted"/>
<name>A0ABR5ALM9_9BACL</name>
<sequence>MKAKEIPNYIRNLEDNQVHIEKYIDLIYVLQRKRGPVLEAVTLIRFEKPIIYSILKRRFQNNNGLNMLFSLAMDYQVALSNLLCKTNFNDN</sequence>
<keyword evidence="2" id="KW-1185">Reference proteome</keyword>
<gene>
    <name evidence="1" type="ORF">SD70_03400</name>
</gene>
<evidence type="ECO:0000313" key="2">
    <source>
        <dbReference type="Proteomes" id="UP000031967"/>
    </source>
</evidence>
<comment type="caution">
    <text evidence="1">The sequence shown here is derived from an EMBL/GenBank/DDBJ whole genome shotgun (WGS) entry which is preliminary data.</text>
</comment>
<dbReference type="EMBL" id="JXAK01000004">
    <property type="protein sequence ID" value="KIL41936.1"/>
    <property type="molecule type" value="Genomic_DNA"/>
</dbReference>
<evidence type="ECO:0000313" key="1">
    <source>
        <dbReference type="EMBL" id="KIL41936.1"/>
    </source>
</evidence>
<organism evidence="1 2">
    <name type="scientific">Gordoniibacillus kamchatkensis</name>
    <dbReference type="NCBI Taxonomy" id="1590651"/>
    <lineage>
        <taxon>Bacteria</taxon>
        <taxon>Bacillati</taxon>
        <taxon>Bacillota</taxon>
        <taxon>Bacilli</taxon>
        <taxon>Bacillales</taxon>
        <taxon>Paenibacillaceae</taxon>
        <taxon>Gordoniibacillus</taxon>
    </lineage>
</organism>
<dbReference type="RefSeq" id="WP_041045684.1">
    <property type="nucleotide sequence ID" value="NZ_JXAK01000004.1"/>
</dbReference>
<reference evidence="1 2" key="1">
    <citation type="submission" date="2014-12" db="EMBL/GenBank/DDBJ databases">
        <title>Draft genome sequence of Paenibacillus kamchatkensis strain B-2647.</title>
        <authorList>
            <person name="Karlyshev A.V."/>
            <person name="Kudryashova E.B."/>
        </authorList>
    </citation>
    <scope>NUCLEOTIDE SEQUENCE [LARGE SCALE GENOMIC DNA]</scope>
    <source>
        <strain evidence="1 2">VKM B-2647</strain>
    </source>
</reference>